<keyword evidence="1" id="KW-1133">Transmembrane helix</keyword>
<keyword evidence="5" id="KW-1185">Reference proteome</keyword>
<feature type="chain" id="PRO_5008787986" evidence="2">
    <location>
        <begin position="28"/>
        <end position="235"/>
    </location>
</feature>
<organism evidence="3">
    <name type="scientific">Capitella teleta</name>
    <name type="common">Polychaete worm</name>
    <dbReference type="NCBI Taxonomy" id="283909"/>
    <lineage>
        <taxon>Eukaryota</taxon>
        <taxon>Metazoa</taxon>
        <taxon>Spiralia</taxon>
        <taxon>Lophotrochozoa</taxon>
        <taxon>Annelida</taxon>
        <taxon>Polychaeta</taxon>
        <taxon>Sedentaria</taxon>
        <taxon>Scolecida</taxon>
        <taxon>Capitellidae</taxon>
        <taxon>Capitella</taxon>
    </lineage>
</organism>
<name>R7UFW5_CAPTE</name>
<dbReference type="Proteomes" id="UP000014760">
    <property type="component" value="Unassembled WGS sequence"/>
</dbReference>
<feature type="signal peptide" evidence="2">
    <location>
        <begin position="1"/>
        <end position="27"/>
    </location>
</feature>
<dbReference type="EMBL" id="KB301531">
    <property type="protein sequence ID" value="ELU05429.1"/>
    <property type="molecule type" value="Genomic_DNA"/>
</dbReference>
<reference evidence="5" key="1">
    <citation type="submission" date="2012-12" db="EMBL/GenBank/DDBJ databases">
        <authorList>
            <person name="Hellsten U."/>
            <person name="Grimwood J."/>
            <person name="Chapman J.A."/>
            <person name="Shapiro H."/>
            <person name="Aerts A."/>
            <person name="Otillar R.P."/>
            <person name="Terry A.Y."/>
            <person name="Boore J.L."/>
            <person name="Simakov O."/>
            <person name="Marletaz F."/>
            <person name="Cho S.-J."/>
            <person name="Edsinger-Gonzales E."/>
            <person name="Havlak P."/>
            <person name="Kuo D.-H."/>
            <person name="Larsson T."/>
            <person name="Lv J."/>
            <person name="Arendt D."/>
            <person name="Savage R."/>
            <person name="Osoegawa K."/>
            <person name="de Jong P."/>
            <person name="Lindberg D.R."/>
            <person name="Seaver E.C."/>
            <person name="Weisblat D.A."/>
            <person name="Putnam N.H."/>
            <person name="Grigoriev I.V."/>
            <person name="Rokhsar D.S."/>
        </authorList>
    </citation>
    <scope>NUCLEOTIDE SEQUENCE</scope>
    <source>
        <strain evidence="5">I ESC-2004</strain>
    </source>
</reference>
<reference evidence="4" key="3">
    <citation type="submission" date="2015-06" db="UniProtKB">
        <authorList>
            <consortium name="EnsemblMetazoa"/>
        </authorList>
    </citation>
    <scope>IDENTIFICATION</scope>
</reference>
<dbReference type="EMBL" id="AMQN01007846">
    <property type="status" value="NOT_ANNOTATED_CDS"/>
    <property type="molecule type" value="Genomic_DNA"/>
</dbReference>
<reference evidence="3 5" key="2">
    <citation type="journal article" date="2013" name="Nature">
        <title>Insights into bilaterian evolution from three spiralian genomes.</title>
        <authorList>
            <person name="Simakov O."/>
            <person name="Marletaz F."/>
            <person name="Cho S.J."/>
            <person name="Edsinger-Gonzales E."/>
            <person name="Havlak P."/>
            <person name="Hellsten U."/>
            <person name="Kuo D.H."/>
            <person name="Larsson T."/>
            <person name="Lv J."/>
            <person name="Arendt D."/>
            <person name="Savage R."/>
            <person name="Osoegawa K."/>
            <person name="de Jong P."/>
            <person name="Grimwood J."/>
            <person name="Chapman J.A."/>
            <person name="Shapiro H."/>
            <person name="Aerts A."/>
            <person name="Otillar R.P."/>
            <person name="Terry A.Y."/>
            <person name="Boore J.L."/>
            <person name="Grigoriev I.V."/>
            <person name="Lindberg D.R."/>
            <person name="Seaver E.C."/>
            <person name="Weisblat D.A."/>
            <person name="Putnam N.H."/>
            <person name="Rokhsar D.S."/>
        </authorList>
    </citation>
    <scope>NUCLEOTIDE SEQUENCE</scope>
    <source>
        <strain evidence="3 5">I ESC-2004</strain>
    </source>
</reference>
<keyword evidence="2" id="KW-0732">Signal</keyword>
<keyword evidence="1" id="KW-0472">Membrane</keyword>
<dbReference type="EnsemblMetazoa" id="CapteT205483">
    <property type="protein sequence ID" value="CapteP205483"/>
    <property type="gene ID" value="CapteG205483"/>
</dbReference>
<evidence type="ECO:0000313" key="5">
    <source>
        <dbReference type="Proteomes" id="UP000014760"/>
    </source>
</evidence>
<feature type="transmembrane region" description="Helical" evidence="1">
    <location>
        <begin position="188"/>
        <end position="207"/>
    </location>
</feature>
<protein>
    <submittedName>
        <fullName evidence="3 4">Uncharacterized protein</fullName>
    </submittedName>
</protein>
<dbReference type="HOGENOM" id="CLU_1181174_0_0_1"/>
<accession>R7UFW5</accession>
<gene>
    <name evidence="3" type="ORF">CAPTEDRAFT_205483</name>
</gene>
<dbReference type="AlphaFoldDB" id="R7UFW5"/>
<evidence type="ECO:0000256" key="2">
    <source>
        <dbReference type="SAM" id="SignalP"/>
    </source>
</evidence>
<sequence>MAYAIEWLSLFLVVVIGFLEIRGHVRCFQNVFNCTVHSVTCPSWGYFDQNNGYFVFCQEGHSMCVCQCGHNGPFISAILGICNTSTSQSAEAYLLPSITDSALNDLLNQSSSKIARQRYEELVYKVREHKRRLQSASSKPSPSPSPIFHRVQYLGDIPFRVQYDLRYYANGFASALLKDPFRVSGSTIAAISLAVLVLLVPPVLYLYRKPRAARNNSGHINAKTVSKSSQDVTHI</sequence>
<evidence type="ECO:0000313" key="3">
    <source>
        <dbReference type="EMBL" id="ELU05429.1"/>
    </source>
</evidence>
<proteinExistence type="predicted"/>
<evidence type="ECO:0000256" key="1">
    <source>
        <dbReference type="SAM" id="Phobius"/>
    </source>
</evidence>
<keyword evidence="1" id="KW-0812">Transmembrane</keyword>
<evidence type="ECO:0000313" key="4">
    <source>
        <dbReference type="EnsemblMetazoa" id="CapteP205483"/>
    </source>
</evidence>